<dbReference type="CDD" id="cd00865">
    <property type="entry name" value="PEBP_bact_arch"/>
    <property type="match status" value="1"/>
</dbReference>
<dbReference type="KEGG" id="lum:CNR27_02245"/>
<reference evidence="3" key="1">
    <citation type="submission" date="2017-09" db="EMBL/GenBank/DDBJ databases">
        <title>Luteimonas liuhanmingii sp.nov., isolated from the intestinal contents of Tibetan Plateau Pika in Yushu, Qinghai Province, China.</title>
        <authorList>
            <person name="Gui Z."/>
        </authorList>
    </citation>
    <scope>NUCLEOTIDE SEQUENCE [LARGE SCALE GENOMIC DNA]</scope>
    <source>
        <strain evidence="3">100111</strain>
    </source>
</reference>
<evidence type="ECO:0000256" key="1">
    <source>
        <dbReference type="SAM" id="MobiDB-lite"/>
    </source>
</evidence>
<evidence type="ECO:0000313" key="3">
    <source>
        <dbReference type="Proteomes" id="UP000218968"/>
    </source>
</evidence>
<dbReference type="Gene3D" id="3.90.280.10">
    <property type="entry name" value="PEBP-like"/>
    <property type="match status" value="1"/>
</dbReference>
<proteinExistence type="predicted"/>
<accession>A0A290XB77</accession>
<feature type="region of interest" description="Disordered" evidence="1">
    <location>
        <begin position="95"/>
        <end position="119"/>
    </location>
</feature>
<protein>
    <submittedName>
        <fullName evidence="2">YbhB/YbcL family Raf kinase inhibitor-like protein</fullName>
    </submittedName>
</protein>
<dbReference type="SUPFAM" id="SSF49777">
    <property type="entry name" value="PEBP-like"/>
    <property type="match status" value="1"/>
</dbReference>
<dbReference type="OrthoDB" id="9797506at2"/>
<dbReference type="InterPro" id="IPR036610">
    <property type="entry name" value="PEBP-like_sf"/>
</dbReference>
<name>A0A290XB77_9GAMM</name>
<dbReference type="InterPro" id="IPR005247">
    <property type="entry name" value="YbhB_YbcL/LppC-like"/>
</dbReference>
<keyword evidence="3" id="KW-1185">Reference proteome</keyword>
<dbReference type="AlphaFoldDB" id="A0A290XB77"/>
<dbReference type="PANTHER" id="PTHR30289">
    <property type="entry name" value="UNCHARACTERIZED PROTEIN YBCL-RELATED"/>
    <property type="match status" value="1"/>
</dbReference>
<dbReference type="InterPro" id="IPR008914">
    <property type="entry name" value="PEBP"/>
</dbReference>
<dbReference type="Proteomes" id="UP000218968">
    <property type="component" value="Chromosome"/>
</dbReference>
<dbReference type="NCBIfam" id="TIGR00481">
    <property type="entry name" value="YbhB/YbcL family Raf kinase inhibitor-like protein"/>
    <property type="match status" value="1"/>
</dbReference>
<dbReference type="PANTHER" id="PTHR30289:SF1">
    <property type="entry name" value="PEBP (PHOSPHATIDYLETHANOLAMINE-BINDING PROTEIN) FAMILY PROTEIN"/>
    <property type="match status" value="1"/>
</dbReference>
<evidence type="ECO:0000313" key="2">
    <source>
        <dbReference type="EMBL" id="ATD66414.1"/>
    </source>
</evidence>
<dbReference type="EMBL" id="CP023406">
    <property type="protein sequence ID" value="ATD66414.1"/>
    <property type="molecule type" value="Genomic_DNA"/>
</dbReference>
<dbReference type="RefSeq" id="WP_096296744.1">
    <property type="nucleotide sequence ID" value="NZ_CP023406.1"/>
</dbReference>
<sequence length="205" mass="21955">MRIHSDSFEPGRPIPATYAVGTRDGFGGNRNPHLAWDDVPAGTRSFALLCIDPDAPTDPSLAGKAGVEIPVEHPRGSFVHWAVVDLPAELREIAEGSASDGVTKGGKRNPPGPAGARQGLNDYTGWFAGDAGLAGDWFGYDGPYPPPNDLRTHRYFFRLFALDVARLDVPERFTAGDVLRAMQGHVLAEALVWGSYALHPQAAAV</sequence>
<dbReference type="Pfam" id="PF01161">
    <property type="entry name" value="PBP"/>
    <property type="match status" value="1"/>
</dbReference>
<organism evidence="2 3">
    <name type="scientific">Luteimonas chenhongjianii</name>
    <dbReference type="NCBI Taxonomy" id="2006110"/>
    <lineage>
        <taxon>Bacteria</taxon>
        <taxon>Pseudomonadati</taxon>
        <taxon>Pseudomonadota</taxon>
        <taxon>Gammaproteobacteria</taxon>
        <taxon>Lysobacterales</taxon>
        <taxon>Lysobacteraceae</taxon>
        <taxon>Luteimonas</taxon>
    </lineage>
</organism>
<gene>
    <name evidence="2" type="ORF">CNR27_02245</name>
</gene>